<dbReference type="EMBL" id="CP026538">
    <property type="protein sequence ID" value="QAZ66771.1"/>
    <property type="molecule type" value="Genomic_DNA"/>
</dbReference>
<dbReference type="Proteomes" id="UP000293296">
    <property type="component" value="Chromosome"/>
</dbReference>
<name>A0A4P6HHZ7_9BACT</name>
<dbReference type="Pfam" id="PF20155">
    <property type="entry name" value="TMP_3"/>
    <property type="match status" value="1"/>
</dbReference>
<reference evidence="3 4" key="1">
    <citation type="submission" date="2018-02" db="EMBL/GenBank/DDBJ databases">
        <title>Genome sequence of Desulfovibrio carbinolicus DSM 3852.</title>
        <authorList>
            <person name="Wilbanks E."/>
            <person name="Skennerton C.T."/>
            <person name="Orphan V.J."/>
        </authorList>
    </citation>
    <scope>NUCLEOTIDE SEQUENCE [LARGE SCALE GENOMIC DNA]</scope>
    <source>
        <strain evidence="3 4">DSM 3852</strain>
    </source>
</reference>
<evidence type="ECO:0000256" key="1">
    <source>
        <dbReference type="SAM" id="Coils"/>
    </source>
</evidence>
<evidence type="ECO:0000259" key="2">
    <source>
        <dbReference type="Pfam" id="PF20155"/>
    </source>
</evidence>
<dbReference type="RefSeq" id="WP_129350504.1">
    <property type="nucleotide sequence ID" value="NZ_CP026538.1"/>
</dbReference>
<evidence type="ECO:0000313" key="3">
    <source>
        <dbReference type="EMBL" id="QAZ66771.1"/>
    </source>
</evidence>
<sequence>MSTPENRVRIVIETDNASGRRGIQETVADLDALAAKGKAVDLAGVLKLDASAVTQPVAKATQAVDGLGATVKKAGEDAGAAMATVGAEVKKVGAEADAGGKTGRAAMRNLGTGAAEAKAQAEALGANLSDIRTLAAQLAPVLVAAFGVDQVMAFASQVVGAAIAMEQLAATYKAVFKDNAAEQLRYAAGMADAFGKSLLDVAGAYKKFAAASEAVGLSTDNQRRTFEAVTAAITKVGGSSHDVAGALLALEQMLSKGTVQAEEYRQQFAERIPGALKMGADALGVTTAAFQKMMENGEVISNDFIPKLTTQLEKFGDGWQATADTAAANAERLKNSFLELSNSPALTGFVTVVEKVGTAFNKNLTHNLEQFTVTYRALMAEAKGELSPFATWSNSLEDLKKQLDALDQRKATYVKDLKDQAQGLAEALVKVQTHQVDFGPSGETVDQLRAKLKWFQEQITALTGQTWVVNVVAQVDNSQLVQAKAYIQDLIKGTTEYKTRSLEAKQYALDNAVNIVASNKTTVETKLANPNLDLREADALSRELQNLNGQLADASLGYKELGKQREELARQQIKDNGAVAGFNAGRGGVNESELDKGTRVSDAHALSIARQTDAYAELQAGLTNLPGYYEKVRRIQEAEDNTVKNLTKSSNAAANAMERFESRGAAYLQSMENQMDALSAQLGGDSLAADLAKVDKRYDQLRATIKNAMIGAKGDVADYQAALAKLDEARALEKQIVQVKAWEKAMDTAAATLKELGRLTGDPDLLYAGATTELQKWEEAQEKTIKSSYANEADRVRALAELKEEVRLKELENQKSAFAELAGVSDNYWKAAWALLDEHLKRVKDNCDSEVAYEAYAAKKRSELRKQEIEDRLEYETDFLSTLKDALSLEFGLYKDAGTRRRDAWVSLSKEIATGVHDLSDAIAGGATDAFKAWITGSGSMADAFKSAMDSMLDYLMTIIQKMIAYALENYVIIPIVESVVGADSGSLTGSASGSGTNSLSSSALSKITSKATDYGISKGLSYVGDLFSSGGTSLASLSAASATEMGALASTGAGAATTAAMTGTTAGGLGGYTAVTSGAASGGALAGASSAGIGLGTALGVVGGVAALGGLLAMGFSQTKTEEKTGSGIRVAIIGDSTNVTGTDYYKVTTSSMLGGSSTSHEIRSTGPADSETTSAVNDALGTYTTAIKAGFKELGVETADSLKNFYFPEWDVAPGQEEDYYKNVSNAKVGKILADSGLTGAWSAIAEEGEYWIEQLDRLYSSLATVGTATKQMGLSLEALAGEDYIAALVDKMAAAEDSAGTASLDFESLAGVLDDETLASLKDMQEQAAATGEEVQATNEQLRQLALTQYASEIVAAFGSTDAAQSAFNRFFSNAYSSTEQATRLMQYYAEGAGEAIGALNQSGVTLENFWSSYRAAMESGPMSAGELKAWDDAAQWVEAWGSSLQSAGQTWDDPIRP</sequence>
<keyword evidence="1" id="KW-0175">Coiled coil</keyword>
<keyword evidence="4" id="KW-1185">Reference proteome</keyword>
<gene>
    <name evidence="3" type="ORF">C3Y92_05740</name>
</gene>
<dbReference type="InterPro" id="IPR013491">
    <property type="entry name" value="Tape_meas_N"/>
</dbReference>
<feature type="domain" description="Tape measure protein N-terminal" evidence="2">
    <location>
        <begin position="157"/>
        <end position="340"/>
    </location>
</feature>
<dbReference type="OrthoDB" id="5461428at2"/>
<protein>
    <recommendedName>
        <fullName evidence="2">Tape measure protein N-terminal domain-containing protein</fullName>
    </recommendedName>
</protein>
<feature type="coiled-coil region" evidence="1">
    <location>
        <begin position="389"/>
        <end position="416"/>
    </location>
</feature>
<evidence type="ECO:0000313" key="4">
    <source>
        <dbReference type="Proteomes" id="UP000293296"/>
    </source>
</evidence>
<accession>A0A4P6HHZ7</accession>
<organism evidence="3 4">
    <name type="scientific">Solidesulfovibrio carbinolicus</name>
    <dbReference type="NCBI Taxonomy" id="296842"/>
    <lineage>
        <taxon>Bacteria</taxon>
        <taxon>Pseudomonadati</taxon>
        <taxon>Thermodesulfobacteriota</taxon>
        <taxon>Desulfovibrionia</taxon>
        <taxon>Desulfovibrionales</taxon>
        <taxon>Desulfovibrionaceae</taxon>
        <taxon>Solidesulfovibrio</taxon>
    </lineage>
</organism>
<proteinExistence type="predicted"/>
<dbReference type="KEGG" id="dcb:C3Y92_05740"/>
<dbReference type="NCBIfam" id="TIGR02675">
    <property type="entry name" value="tape_meas_nterm"/>
    <property type="match status" value="1"/>
</dbReference>